<feature type="transmembrane region" description="Helical" evidence="7">
    <location>
        <begin position="115"/>
        <end position="132"/>
    </location>
</feature>
<keyword evidence="3" id="KW-1003">Cell membrane</keyword>
<dbReference type="InterPro" id="IPR049177">
    <property type="entry name" value="MgtC_SapB_SrpB_YhiD_N"/>
</dbReference>
<feature type="transmembrane region" description="Helical" evidence="7">
    <location>
        <begin position="90"/>
        <end position="109"/>
    </location>
</feature>
<evidence type="ECO:0000256" key="4">
    <source>
        <dbReference type="ARBA" id="ARBA00022692"/>
    </source>
</evidence>
<evidence type="ECO:0000259" key="8">
    <source>
        <dbReference type="Pfam" id="PF02308"/>
    </source>
</evidence>
<dbReference type="PRINTS" id="PR01837">
    <property type="entry name" value="MGTCSAPBPROT"/>
</dbReference>
<evidence type="ECO:0000313" key="10">
    <source>
        <dbReference type="Proteomes" id="UP001595880"/>
    </source>
</evidence>
<feature type="domain" description="MgtC/SapB/SrpB/YhiD N-terminal" evidence="8">
    <location>
        <begin position="4"/>
        <end position="134"/>
    </location>
</feature>
<gene>
    <name evidence="9" type="ORF">ACFOZ1_15515</name>
</gene>
<comment type="similarity">
    <text evidence="2">Belongs to the MgtC/SapB family.</text>
</comment>
<dbReference type="Pfam" id="PF02308">
    <property type="entry name" value="MgtC"/>
    <property type="match status" value="1"/>
</dbReference>
<evidence type="ECO:0000256" key="3">
    <source>
        <dbReference type="ARBA" id="ARBA00022475"/>
    </source>
</evidence>
<dbReference type="InterPro" id="IPR003416">
    <property type="entry name" value="MgtC/SapB/SrpB/YhiD_fam"/>
</dbReference>
<accession>A0ABV8W291</accession>
<proteinExistence type="inferred from homology"/>
<evidence type="ECO:0000256" key="2">
    <source>
        <dbReference type="ARBA" id="ARBA00009298"/>
    </source>
</evidence>
<evidence type="ECO:0000313" key="9">
    <source>
        <dbReference type="EMBL" id="MFC4389188.1"/>
    </source>
</evidence>
<keyword evidence="4 7" id="KW-0812">Transmembrane</keyword>
<evidence type="ECO:0000256" key="1">
    <source>
        <dbReference type="ARBA" id="ARBA00004651"/>
    </source>
</evidence>
<dbReference type="RefSeq" id="WP_390200888.1">
    <property type="nucleotide sequence ID" value="NZ_JBHSDV010000007.1"/>
</dbReference>
<keyword evidence="5 7" id="KW-1133">Transmembrane helix</keyword>
<evidence type="ECO:0000256" key="6">
    <source>
        <dbReference type="ARBA" id="ARBA00023136"/>
    </source>
</evidence>
<evidence type="ECO:0000256" key="7">
    <source>
        <dbReference type="SAM" id="Phobius"/>
    </source>
</evidence>
<dbReference type="EMBL" id="JBHSDV010000007">
    <property type="protein sequence ID" value="MFC4389188.1"/>
    <property type="molecule type" value="Genomic_DNA"/>
</dbReference>
<dbReference type="PANTHER" id="PTHR33778:SF1">
    <property type="entry name" value="MAGNESIUM TRANSPORTER YHID-RELATED"/>
    <property type="match status" value="1"/>
</dbReference>
<protein>
    <submittedName>
        <fullName evidence="9">MgtC/SapB family protein</fullName>
    </submittedName>
</protein>
<comment type="subcellular location">
    <subcellularLocation>
        <location evidence="1">Cell membrane</location>
        <topology evidence="1">Multi-pass membrane protein</topology>
    </subcellularLocation>
</comment>
<keyword evidence="10" id="KW-1185">Reference proteome</keyword>
<dbReference type="Proteomes" id="UP001595880">
    <property type="component" value="Unassembled WGS sequence"/>
</dbReference>
<feature type="transmembrane region" description="Helical" evidence="7">
    <location>
        <begin position="63"/>
        <end position="83"/>
    </location>
</feature>
<comment type="caution">
    <text evidence="9">The sequence shown here is derived from an EMBL/GenBank/DDBJ whole genome shotgun (WGS) entry which is preliminary data.</text>
</comment>
<reference evidence="10" key="1">
    <citation type="journal article" date="2019" name="Int. J. Syst. Evol. Microbiol.">
        <title>The Global Catalogue of Microorganisms (GCM) 10K type strain sequencing project: providing services to taxonomists for standard genome sequencing and annotation.</title>
        <authorList>
            <consortium name="The Broad Institute Genomics Platform"/>
            <consortium name="The Broad Institute Genome Sequencing Center for Infectious Disease"/>
            <person name="Wu L."/>
            <person name="Ma J."/>
        </authorList>
    </citation>
    <scope>NUCLEOTIDE SEQUENCE [LARGE SCALE GENOMIC DNA]</scope>
    <source>
        <strain evidence="10">KACC 14058</strain>
    </source>
</reference>
<evidence type="ECO:0000256" key="5">
    <source>
        <dbReference type="ARBA" id="ARBA00022989"/>
    </source>
</evidence>
<feature type="transmembrane region" description="Helical" evidence="7">
    <location>
        <begin position="31"/>
        <end position="51"/>
    </location>
</feature>
<keyword evidence="6 7" id="KW-0472">Membrane</keyword>
<sequence>MIKLVIALTLSGLIGLERELNRHFAGLRTHILVGVSACLMMLLSVNGFTYFMENYDNVRFDPARIPSYVISGVGFLGAGTILISGRTIRGLTTAASIWSVAGLGLVIGIGMYKEAIFTTIIILISLVLLNKVEKIINSKQHNISFEINLAKENNPGDFLAQLQSFPMEIREYDVISNEDGRKKIKMYVEVKQRKKQLNLHEWLLNQQGVEKIKMKFK</sequence>
<organism evidence="9 10">
    <name type="scientific">Gracilibacillus marinus</name>
    <dbReference type="NCBI Taxonomy" id="630535"/>
    <lineage>
        <taxon>Bacteria</taxon>
        <taxon>Bacillati</taxon>
        <taxon>Bacillota</taxon>
        <taxon>Bacilli</taxon>
        <taxon>Bacillales</taxon>
        <taxon>Bacillaceae</taxon>
        <taxon>Gracilibacillus</taxon>
    </lineage>
</organism>
<dbReference type="PANTHER" id="PTHR33778">
    <property type="entry name" value="PROTEIN MGTC"/>
    <property type="match status" value="1"/>
</dbReference>
<name>A0ABV8W291_9BACI</name>